<evidence type="ECO:0000313" key="3">
    <source>
        <dbReference type="EMBL" id="CAL1363158.1"/>
    </source>
</evidence>
<comment type="catalytic activity">
    <reaction evidence="2">
        <text>tRNA(His) + L-histidine + ATP = L-histidyl-tRNA(His) + AMP + diphosphate + H(+)</text>
        <dbReference type="Rhea" id="RHEA:17313"/>
        <dbReference type="Rhea" id="RHEA-COMP:9665"/>
        <dbReference type="Rhea" id="RHEA-COMP:9689"/>
        <dbReference type="ChEBI" id="CHEBI:15378"/>
        <dbReference type="ChEBI" id="CHEBI:30616"/>
        <dbReference type="ChEBI" id="CHEBI:33019"/>
        <dbReference type="ChEBI" id="CHEBI:57595"/>
        <dbReference type="ChEBI" id="CHEBI:78442"/>
        <dbReference type="ChEBI" id="CHEBI:78527"/>
        <dbReference type="ChEBI" id="CHEBI:456215"/>
        <dbReference type="EC" id="6.1.1.21"/>
    </reaction>
</comment>
<dbReference type="EMBL" id="OZ034814">
    <property type="protein sequence ID" value="CAL1363158.1"/>
    <property type="molecule type" value="Genomic_DNA"/>
</dbReference>
<evidence type="ECO:0000256" key="1">
    <source>
        <dbReference type="ARBA" id="ARBA00012815"/>
    </source>
</evidence>
<dbReference type="GO" id="GO:0006427">
    <property type="term" value="P:histidyl-tRNA aminoacylation"/>
    <property type="evidence" value="ECO:0007669"/>
    <property type="project" value="TreeGrafter"/>
</dbReference>
<evidence type="ECO:0000313" key="4">
    <source>
        <dbReference type="Proteomes" id="UP001497516"/>
    </source>
</evidence>
<reference evidence="3 4" key="1">
    <citation type="submission" date="2024-04" db="EMBL/GenBank/DDBJ databases">
        <authorList>
            <person name="Fracassetti M."/>
        </authorList>
    </citation>
    <scope>NUCLEOTIDE SEQUENCE [LARGE SCALE GENOMIC DNA]</scope>
</reference>
<dbReference type="InterPro" id="IPR004516">
    <property type="entry name" value="HisRS/HisZ"/>
</dbReference>
<organism evidence="3 4">
    <name type="scientific">Linum trigynum</name>
    <dbReference type="NCBI Taxonomy" id="586398"/>
    <lineage>
        <taxon>Eukaryota</taxon>
        <taxon>Viridiplantae</taxon>
        <taxon>Streptophyta</taxon>
        <taxon>Embryophyta</taxon>
        <taxon>Tracheophyta</taxon>
        <taxon>Spermatophyta</taxon>
        <taxon>Magnoliopsida</taxon>
        <taxon>eudicotyledons</taxon>
        <taxon>Gunneridae</taxon>
        <taxon>Pentapetalae</taxon>
        <taxon>rosids</taxon>
        <taxon>fabids</taxon>
        <taxon>Malpighiales</taxon>
        <taxon>Linaceae</taxon>
        <taxon>Linum</taxon>
    </lineage>
</organism>
<dbReference type="Proteomes" id="UP001497516">
    <property type="component" value="Chromosome 10"/>
</dbReference>
<dbReference type="PANTHER" id="PTHR43707">
    <property type="entry name" value="HISTIDYL-TRNA SYNTHETASE"/>
    <property type="match status" value="1"/>
</dbReference>
<gene>
    <name evidence="3" type="ORF">LTRI10_LOCUS9795</name>
</gene>
<dbReference type="PANTHER" id="PTHR43707:SF1">
    <property type="entry name" value="HISTIDINE--TRNA LIGASE, MITOCHONDRIAL-RELATED"/>
    <property type="match status" value="1"/>
</dbReference>
<dbReference type="AlphaFoldDB" id="A0AAV2D2Z0"/>
<sequence length="125" mass="14529">MYGFEDVDFLVLESEALFIGKAGEENRGQLYCFEDRWNLRVALRPELAPSLAMLVIRKGKPAPLPLKWFAVGHCWQYERMTRKWTLSLICDPVSLSIFCFVLMFSSTQRILNQAFLLLALFTYIN</sequence>
<protein>
    <recommendedName>
        <fullName evidence="1">histidine--tRNA ligase</fullName>
        <ecNumber evidence="1">6.1.1.21</ecNumber>
    </recommendedName>
</protein>
<dbReference type="GO" id="GO:0005737">
    <property type="term" value="C:cytoplasm"/>
    <property type="evidence" value="ECO:0007669"/>
    <property type="project" value="InterPro"/>
</dbReference>
<accession>A0AAV2D2Z0</accession>
<proteinExistence type="predicted"/>
<dbReference type="EC" id="6.1.1.21" evidence="1"/>
<keyword evidence="4" id="KW-1185">Reference proteome</keyword>
<dbReference type="GO" id="GO:0004821">
    <property type="term" value="F:histidine-tRNA ligase activity"/>
    <property type="evidence" value="ECO:0007669"/>
    <property type="project" value="UniProtKB-EC"/>
</dbReference>
<name>A0AAV2D2Z0_9ROSI</name>
<dbReference type="Gene3D" id="3.30.930.10">
    <property type="entry name" value="Bira Bifunctional Protein, Domain 2"/>
    <property type="match status" value="1"/>
</dbReference>
<dbReference type="SUPFAM" id="SSF55681">
    <property type="entry name" value="Class II aaRS and biotin synthetases"/>
    <property type="match status" value="1"/>
</dbReference>
<evidence type="ECO:0000256" key="2">
    <source>
        <dbReference type="ARBA" id="ARBA00047639"/>
    </source>
</evidence>
<dbReference type="InterPro" id="IPR045864">
    <property type="entry name" value="aa-tRNA-synth_II/BPL/LPL"/>
</dbReference>